<protein>
    <submittedName>
        <fullName evidence="4">Leucine-rich repeat-containing protein 58-like</fullName>
    </submittedName>
</protein>
<dbReference type="Pfam" id="PF00560">
    <property type="entry name" value="LRR_1"/>
    <property type="match status" value="2"/>
</dbReference>
<dbReference type="OrthoDB" id="1053178at2759"/>
<dbReference type="InterPro" id="IPR003591">
    <property type="entry name" value="Leu-rich_rpt_typical-subtyp"/>
</dbReference>
<dbReference type="InterPro" id="IPR050216">
    <property type="entry name" value="LRR_domain-containing"/>
</dbReference>
<dbReference type="SMART" id="SM00369">
    <property type="entry name" value="LRR_TYP"/>
    <property type="match status" value="6"/>
</dbReference>
<keyword evidence="1" id="KW-0433">Leucine-rich repeat</keyword>
<dbReference type="SUPFAM" id="SSF52058">
    <property type="entry name" value="L domain-like"/>
    <property type="match status" value="1"/>
</dbReference>
<evidence type="ECO:0000256" key="2">
    <source>
        <dbReference type="ARBA" id="ARBA00022737"/>
    </source>
</evidence>
<gene>
    <name evidence="4" type="primary">LOC109487275</name>
</gene>
<dbReference type="PANTHER" id="PTHR48051">
    <property type="match status" value="1"/>
</dbReference>
<evidence type="ECO:0000313" key="4">
    <source>
        <dbReference type="RefSeq" id="XP_019646822.1"/>
    </source>
</evidence>
<name>A0A6P5AUR3_BRABE</name>
<reference evidence="4" key="1">
    <citation type="submission" date="2025-08" db="UniProtKB">
        <authorList>
            <consortium name="RefSeq"/>
        </authorList>
    </citation>
    <scope>IDENTIFICATION</scope>
    <source>
        <tissue evidence="4">Gonad</tissue>
    </source>
</reference>
<dbReference type="GO" id="GO:0005737">
    <property type="term" value="C:cytoplasm"/>
    <property type="evidence" value="ECO:0007669"/>
    <property type="project" value="TreeGrafter"/>
</dbReference>
<proteinExistence type="predicted"/>
<accession>A0A6P5AUR3</accession>
<dbReference type="RefSeq" id="XP_019646822.1">
    <property type="nucleotide sequence ID" value="XM_019791263.1"/>
</dbReference>
<organism evidence="3 4">
    <name type="scientific">Branchiostoma belcheri</name>
    <name type="common">Amphioxus</name>
    <dbReference type="NCBI Taxonomy" id="7741"/>
    <lineage>
        <taxon>Eukaryota</taxon>
        <taxon>Metazoa</taxon>
        <taxon>Chordata</taxon>
        <taxon>Cephalochordata</taxon>
        <taxon>Leptocardii</taxon>
        <taxon>Amphioxiformes</taxon>
        <taxon>Branchiostomatidae</taxon>
        <taxon>Branchiostoma</taxon>
    </lineage>
</organism>
<dbReference type="KEGG" id="bbel:109487275"/>
<dbReference type="GeneID" id="109487275"/>
<dbReference type="Pfam" id="PF13855">
    <property type="entry name" value="LRR_8"/>
    <property type="match status" value="1"/>
</dbReference>
<sequence>MFYEEDVPVENRVDLAYSDLDLFPEHLSKKADKIRSLRLNNNRILVLPRAVSLFHELRHLDISANGLTHVSAEITQLPKLRTFIAKNNLLEDGALPKELHRCVSLEVLNLSGNVFTEFPEQITEMAGLRVLYLGANRLWTVPSEIKNMSRLEILYLGGNQISTLPVEVGSLSSLMSLVLCDNRLESLPPQLARLRSLRSLSLHNNRIAALPSEIIALRNLTELSLRGNPLVVNFVRDLSFDPPTLLELAGRGVKNSGLRYAESDVPPNLHRYLSLARKCPNPKCTGVYFDARVKQIKFVDFCGKYRLPLQQYLCSPRCTAPSPVTSSESESEEEGVVPPDKIKKVLLG</sequence>
<evidence type="ECO:0000313" key="3">
    <source>
        <dbReference type="Proteomes" id="UP000515135"/>
    </source>
</evidence>
<dbReference type="Gene3D" id="3.80.10.10">
    <property type="entry name" value="Ribonuclease Inhibitor"/>
    <property type="match status" value="1"/>
</dbReference>
<keyword evidence="2" id="KW-0677">Repeat</keyword>
<dbReference type="InterPro" id="IPR001611">
    <property type="entry name" value="Leu-rich_rpt"/>
</dbReference>
<dbReference type="PANTHER" id="PTHR48051:SF1">
    <property type="entry name" value="RAS SUPPRESSOR PROTEIN 1"/>
    <property type="match status" value="1"/>
</dbReference>
<dbReference type="AlphaFoldDB" id="A0A6P5AUR3"/>
<evidence type="ECO:0000256" key="1">
    <source>
        <dbReference type="ARBA" id="ARBA00022614"/>
    </source>
</evidence>
<keyword evidence="3" id="KW-1185">Reference proteome</keyword>
<dbReference type="InterPro" id="IPR032675">
    <property type="entry name" value="LRR_dom_sf"/>
</dbReference>
<dbReference type="PROSITE" id="PS51450">
    <property type="entry name" value="LRR"/>
    <property type="match status" value="2"/>
</dbReference>
<dbReference type="Proteomes" id="UP000515135">
    <property type="component" value="Unplaced"/>
</dbReference>